<accession>A0A6N2ZAM1</accession>
<dbReference type="InterPro" id="IPR036388">
    <property type="entry name" value="WH-like_DNA-bd_sf"/>
</dbReference>
<dbReference type="RefSeq" id="WP_024061455.1">
    <property type="nucleotide sequence ID" value="NZ_CACRUE010000010.1"/>
</dbReference>
<dbReference type="Gene3D" id="1.10.10.10">
    <property type="entry name" value="Winged helix-like DNA-binding domain superfamily/Winged helix DNA-binding domain"/>
    <property type="match status" value="1"/>
</dbReference>
<dbReference type="InterPro" id="IPR007421">
    <property type="entry name" value="Schlafen_AlbA_2_dom"/>
</dbReference>
<organism evidence="2">
    <name type="scientific">Intestinibacter bartlettii</name>
    <dbReference type="NCBI Taxonomy" id="261299"/>
    <lineage>
        <taxon>Bacteria</taxon>
        <taxon>Bacillati</taxon>
        <taxon>Bacillota</taxon>
        <taxon>Clostridia</taxon>
        <taxon>Peptostreptococcales</taxon>
        <taxon>Peptostreptococcaceae</taxon>
        <taxon>Intestinibacter</taxon>
    </lineage>
</organism>
<proteinExistence type="predicted"/>
<gene>
    <name evidence="2" type="ORF">IBLFYP30_01080</name>
</gene>
<dbReference type="Gene3D" id="3.30.950.30">
    <property type="entry name" value="Schlafen, AAA domain"/>
    <property type="match status" value="1"/>
</dbReference>
<dbReference type="InterPro" id="IPR038461">
    <property type="entry name" value="Schlafen_AlbA_2_dom_sf"/>
</dbReference>
<reference evidence="2" key="1">
    <citation type="submission" date="2019-11" db="EMBL/GenBank/DDBJ databases">
        <authorList>
            <person name="Feng L."/>
        </authorList>
    </citation>
    <scope>NUCLEOTIDE SEQUENCE</scope>
    <source>
        <strain evidence="2">IbartlettiiLFYP30</strain>
    </source>
</reference>
<evidence type="ECO:0000313" key="2">
    <source>
        <dbReference type="EMBL" id="VYT75167.1"/>
    </source>
</evidence>
<dbReference type="Gene3D" id="3.30.565.60">
    <property type="match status" value="1"/>
</dbReference>
<dbReference type="InterPro" id="IPR038475">
    <property type="entry name" value="RecG_C_sf"/>
</dbReference>
<dbReference type="Pfam" id="PF13749">
    <property type="entry name" value="HATPase_c_4"/>
    <property type="match status" value="1"/>
</dbReference>
<sequence length="583" mass="66604">MSIDIYKLSETNEVECKEASGGLPKDLWETYSAFANSNGGILLLGIKEKNGNFSVQGLDNIDKIKKDLWDNLNNPKKVSANIISDENVSVKEYNEKFILEIVVPRADRRQKPVYIGENPYSDNKHGGTFRRNHSGDYKCTKNEIDRMIADSLDKSQDGMILEGFTIDDLDIETISNYRNRLGTLKPSHPWIGLDLKTFLYRLGAYGKDRVKGIEGVTAAGLLMFGQEREILEEFPKYFLDYREKFTENRWDYRTNSSEGTWSGNIYDFYFKIINRITDNLNVPFKLISGIRQEDTRVHDAIREAVANAIIHADYSLERGIVIERQNTYFKFSNPGSLRISIEEAMNGGISDPRNVNIFKMFNLIGVGERAGSGLENIGKAWKEQEWETPNLNETYNPDRVELILSTNSLLPKESVDFIKNMLGDEYNNLDKDEKMALVTAHHEGSINNRRLQTLVDNNSLYSNKILSSLVKMGYLDTKGKARGTKYILSNTFDNEFFNDKNNNGNNIKEKIDKNNKNLDLSNSDEIKIIEFIEINGYITNAMARENFGFGSTKVKNLFNKLIKTKKINKEGSGPQTRYVLNEK</sequence>
<dbReference type="PANTHER" id="PTHR30595">
    <property type="entry name" value="GLPR-RELATED TRANSCRIPTIONAL REPRESSOR"/>
    <property type="match status" value="1"/>
</dbReference>
<name>A0A6N2ZAM1_9FIRM</name>
<protein>
    <submittedName>
        <fullName evidence="2">Divergent AAA domain protein</fullName>
    </submittedName>
</protein>
<dbReference type="EMBL" id="CACRUE010000010">
    <property type="protein sequence ID" value="VYT75167.1"/>
    <property type="molecule type" value="Genomic_DNA"/>
</dbReference>
<dbReference type="AlphaFoldDB" id="A0A6N2ZAM1"/>
<evidence type="ECO:0000259" key="1">
    <source>
        <dbReference type="Pfam" id="PF04326"/>
    </source>
</evidence>
<dbReference type="Pfam" id="PF04326">
    <property type="entry name" value="SLFN_AlbA_2"/>
    <property type="match status" value="1"/>
</dbReference>
<dbReference type="PANTHER" id="PTHR30595:SF6">
    <property type="entry name" value="SCHLAFEN ALBA-2 DOMAIN-CONTAINING PROTEIN"/>
    <property type="match status" value="1"/>
</dbReference>
<feature type="domain" description="Schlafen AlbA-2" evidence="1">
    <location>
        <begin position="10"/>
        <end position="138"/>
    </location>
</feature>